<organism evidence="1 2">
    <name type="scientific">Eleutherodactylus coqui</name>
    <name type="common">Puerto Rican coqui</name>
    <dbReference type="NCBI Taxonomy" id="57060"/>
    <lineage>
        <taxon>Eukaryota</taxon>
        <taxon>Metazoa</taxon>
        <taxon>Chordata</taxon>
        <taxon>Craniata</taxon>
        <taxon>Vertebrata</taxon>
        <taxon>Euteleostomi</taxon>
        <taxon>Amphibia</taxon>
        <taxon>Batrachia</taxon>
        <taxon>Anura</taxon>
        <taxon>Neobatrachia</taxon>
        <taxon>Hyloidea</taxon>
        <taxon>Eleutherodactylidae</taxon>
        <taxon>Eleutherodactylinae</taxon>
        <taxon>Eleutherodactylus</taxon>
        <taxon>Eleutherodactylus</taxon>
    </lineage>
</organism>
<comment type="caution">
    <text evidence="1">The sequence shown here is derived from an EMBL/GenBank/DDBJ whole genome shotgun (WGS) entry which is preliminary data.</text>
</comment>
<proteinExistence type="predicted"/>
<name>A0A8J6FD97_ELECQ</name>
<dbReference type="Proteomes" id="UP000770717">
    <property type="component" value="Unassembled WGS sequence"/>
</dbReference>
<gene>
    <name evidence="1" type="ORF">GDO78_008009</name>
</gene>
<protein>
    <submittedName>
        <fullName evidence="1">Uncharacterized protein</fullName>
    </submittedName>
</protein>
<dbReference type="EMBL" id="WNTK01000004">
    <property type="protein sequence ID" value="KAG9484650.1"/>
    <property type="molecule type" value="Genomic_DNA"/>
</dbReference>
<accession>A0A8J6FD97</accession>
<evidence type="ECO:0000313" key="1">
    <source>
        <dbReference type="EMBL" id="KAG9484650.1"/>
    </source>
</evidence>
<keyword evidence="2" id="KW-1185">Reference proteome</keyword>
<dbReference type="OrthoDB" id="5964980at2759"/>
<evidence type="ECO:0000313" key="2">
    <source>
        <dbReference type="Proteomes" id="UP000770717"/>
    </source>
</evidence>
<sequence>MWPHRWRDGHVAREVYRRAPETTKRLFYSLNEPYLINQIGKFQKCAILELGGGSPGGFNMIVKLISMLNSLINTLIALAQSSSHSTGEAEHGQEELPKAN</sequence>
<dbReference type="AlphaFoldDB" id="A0A8J6FD97"/>
<reference evidence="1" key="1">
    <citation type="thesis" date="2020" institute="ProQuest LLC" country="789 East Eisenhower Parkway, Ann Arbor, MI, USA">
        <title>Comparative Genomics and Chromosome Evolution.</title>
        <authorList>
            <person name="Mudd A.B."/>
        </authorList>
    </citation>
    <scope>NUCLEOTIDE SEQUENCE</scope>
    <source>
        <strain evidence="1">HN-11 Male</strain>
        <tissue evidence="1">Kidney and liver</tissue>
    </source>
</reference>